<dbReference type="AlphaFoldDB" id="A0A3B6UA04"/>
<dbReference type="Gramene" id="TraesCSU02G046800.3">
    <property type="protein sequence ID" value="TraesCSU02G046800.3"/>
    <property type="gene ID" value="TraesCSU02G046800"/>
</dbReference>
<gene>
    <name evidence="3" type="primary">LOC123172398</name>
</gene>
<reference evidence="3" key="1">
    <citation type="submission" date="2018-08" db="EMBL/GenBank/DDBJ databases">
        <authorList>
            <person name="Rossello M."/>
        </authorList>
    </citation>
    <scope>NUCLEOTIDE SEQUENCE [LARGE SCALE GENOMIC DNA]</scope>
    <source>
        <strain evidence="3">cv. Chinese Spring</strain>
    </source>
</reference>
<evidence type="ECO:0000313" key="3">
    <source>
        <dbReference type="EnsemblPlants" id="TraesCSU02G046800.3"/>
    </source>
</evidence>
<name>A0A3B6UA04_WHEAT</name>
<keyword evidence="2" id="KW-1133">Transmembrane helix</keyword>
<dbReference type="GeneID" id="123172398"/>
<evidence type="ECO:0000256" key="2">
    <source>
        <dbReference type="SAM" id="Phobius"/>
    </source>
</evidence>
<proteinExistence type="predicted"/>
<dbReference type="Proteomes" id="UP000019116">
    <property type="component" value="Chromosome Un"/>
</dbReference>
<keyword evidence="4" id="KW-1185">Reference proteome</keyword>
<accession>A0A3B6UA04</accession>
<evidence type="ECO:0000313" key="4">
    <source>
        <dbReference type="Proteomes" id="UP000019116"/>
    </source>
</evidence>
<keyword evidence="2" id="KW-0472">Membrane</keyword>
<feature type="region of interest" description="Disordered" evidence="1">
    <location>
        <begin position="1"/>
        <end position="33"/>
    </location>
</feature>
<dbReference type="RefSeq" id="XP_044445321.1">
    <property type="nucleotide sequence ID" value="XM_044589386.1"/>
</dbReference>
<organism evidence="3">
    <name type="scientific">Triticum aestivum</name>
    <name type="common">Wheat</name>
    <dbReference type="NCBI Taxonomy" id="4565"/>
    <lineage>
        <taxon>Eukaryota</taxon>
        <taxon>Viridiplantae</taxon>
        <taxon>Streptophyta</taxon>
        <taxon>Embryophyta</taxon>
        <taxon>Tracheophyta</taxon>
        <taxon>Spermatophyta</taxon>
        <taxon>Magnoliopsida</taxon>
        <taxon>Liliopsida</taxon>
        <taxon>Poales</taxon>
        <taxon>Poaceae</taxon>
        <taxon>BOP clade</taxon>
        <taxon>Pooideae</taxon>
        <taxon>Triticodae</taxon>
        <taxon>Triticeae</taxon>
        <taxon>Triticinae</taxon>
        <taxon>Triticum</taxon>
    </lineage>
</organism>
<dbReference type="EnsemblPlants" id="TraesCSU02G046800.3">
    <property type="protein sequence ID" value="TraesCSU02G046800.3"/>
    <property type="gene ID" value="TraesCSU02G046800"/>
</dbReference>
<protein>
    <submittedName>
        <fullName evidence="3">Uncharacterized protein</fullName>
    </submittedName>
</protein>
<dbReference type="Gramene" id="TraesCSU03G0038800.2">
    <property type="protein sequence ID" value="TraesCSU03G0038800.2.CDS"/>
    <property type="gene ID" value="TraesCSU03G0038800"/>
</dbReference>
<reference evidence="3" key="2">
    <citation type="submission" date="2018-10" db="UniProtKB">
        <authorList>
            <consortium name="EnsemblPlants"/>
        </authorList>
    </citation>
    <scope>IDENTIFICATION</scope>
</reference>
<feature type="transmembrane region" description="Helical" evidence="2">
    <location>
        <begin position="48"/>
        <end position="67"/>
    </location>
</feature>
<evidence type="ECO:0000256" key="1">
    <source>
        <dbReference type="SAM" id="MobiDB-lite"/>
    </source>
</evidence>
<sequence length="166" mass="18826">MEEDEHNLDEVAVGDHRREEGAVAGSAPSPREWQPCRKETLEEIFQKFFGGGGTIVCGPTIVAYWLVFQLPLLNKEKNGSSPRTRKCLMCGSFNALLLSSHFTILHAHTMQKILPVGMGLEREEEIHVGLYAHCAQGLLVREKDFDVNFWIKSLISLTWIMLNRIF</sequence>
<feature type="transmembrane region" description="Helical" evidence="2">
    <location>
        <begin position="88"/>
        <end position="108"/>
    </location>
</feature>
<keyword evidence="2" id="KW-0812">Transmembrane</keyword>